<evidence type="ECO:0000313" key="2">
    <source>
        <dbReference type="Proteomes" id="UP001604336"/>
    </source>
</evidence>
<comment type="caution">
    <text evidence="1">The sequence shown here is derived from an EMBL/GenBank/DDBJ whole genome shotgun (WGS) entry which is preliminary data.</text>
</comment>
<keyword evidence="2" id="KW-1185">Reference proteome</keyword>
<sequence>MNEELTEIQNLYNIPEVIELIFPSPYQTTDIHPDCVSIHALSIVYGLCFPFHHFFDELLNEYRLASTKLRCNNWLKSWEENLALKDKEMGLFWEKVELQGLTLPELLSKVEAPKKELSSFKDSEEGK</sequence>
<dbReference type="EMBL" id="JBFOLK010000008">
    <property type="protein sequence ID" value="KAL2491783.1"/>
    <property type="molecule type" value="Genomic_DNA"/>
</dbReference>
<accession>A0ABD1RVN9</accession>
<dbReference type="AlphaFoldDB" id="A0ABD1RVN9"/>
<dbReference type="Proteomes" id="UP001604336">
    <property type="component" value="Unassembled WGS sequence"/>
</dbReference>
<name>A0ABD1RVN9_9LAMI</name>
<reference evidence="2" key="1">
    <citation type="submission" date="2024-07" db="EMBL/GenBank/DDBJ databases">
        <title>Two chromosome-level genome assemblies of Korean endemic species Abeliophyllum distichum and Forsythia ovata (Oleaceae).</title>
        <authorList>
            <person name="Jang H."/>
        </authorList>
    </citation>
    <scope>NUCLEOTIDE SEQUENCE [LARGE SCALE GENOMIC DNA]</scope>
</reference>
<evidence type="ECO:0000313" key="1">
    <source>
        <dbReference type="EMBL" id="KAL2491783.1"/>
    </source>
</evidence>
<proteinExistence type="predicted"/>
<protein>
    <submittedName>
        <fullName evidence="1">Uncharacterized protein</fullName>
    </submittedName>
</protein>
<gene>
    <name evidence="1" type="ORF">Adt_27411</name>
</gene>
<organism evidence="1 2">
    <name type="scientific">Abeliophyllum distichum</name>
    <dbReference type="NCBI Taxonomy" id="126358"/>
    <lineage>
        <taxon>Eukaryota</taxon>
        <taxon>Viridiplantae</taxon>
        <taxon>Streptophyta</taxon>
        <taxon>Embryophyta</taxon>
        <taxon>Tracheophyta</taxon>
        <taxon>Spermatophyta</taxon>
        <taxon>Magnoliopsida</taxon>
        <taxon>eudicotyledons</taxon>
        <taxon>Gunneridae</taxon>
        <taxon>Pentapetalae</taxon>
        <taxon>asterids</taxon>
        <taxon>lamiids</taxon>
        <taxon>Lamiales</taxon>
        <taxon>Oleaceae</taxon>
        <taxon>Forsythieae</taxon>
        <taxon>Abeliophyllum</taxon>
    </lineage>
</organism>